<feature type="compositionally biased region" description="Low complexity" evidence="1">
    <location>
        <begin position="158"/>
        <end position="168"/>
    </location>
</feature>
<keyword evidence="4" id="KW-1185">Reference proteome</keyword>
<dbReference type="Proteomes" id="UP000660885">
    <property type="component" value="Unassembled WGS sequence"/>
</dbReference>
<gene>
    <name evidence="3" type="ORF">JMJ56_00675</name>
</gene>
<dbReference type="PROSITE" id="PS51257">
    <property type="entry name" value="PROKAR_LIPOPROTEIN"/>
    <property type="match status" value="1"/>
</dbReference>
<comment type="caution">
    <text evidence="3">The sequence shown here is derived from an EMBL/GenBank/DDBJ whole genome shotgun (WGS) entry which is preliminary data.</text>
</comment>
<accession>A0ABS1TXB0</accession>
<evidence type="ECO:0000313" key="4">
    <source>
        <dbReference type="Proteomes" id="UP000660885"/>
    </source>
</evidence>
<feature type="signal peptide" evidence="2">
    <location>
        <begin position="1"/>
        <end position="26"/>
    </location>
</feature>
<evidence type="ECO:0000256" key="1">
    <source>
        <dbReference type="SAM" id="MobiDB-lite"/>
    </source>
</evidence>
<reference evidence="3 4" key="1">
    <citation type="submission" date="2021-01" db="EMBL/GenBank/DDBJ databases">
        <title>Belnapia mucosa sp. nov. and Belnapia arida sp. nov., isolated from the Tabernas Desert (Almeria, Spain).</title>
        <authorList>
            <person name="Molina-Menor E."/>
            <person name="Vidal-Verdu A."/>
            <person name="Calonge A."/>
            <person name="Satari L."/>
            <person name="Pereto J."/>
            <person name="Porcar M."/>
        </authorList>
    </citation>
    <scope>NUCLEOTIDE SEQUENCE [LARGE SCALE GENOMIC DNA]</scope>
    <source>
        <strain evidence="3 4">T18</strain>
    </source>
</reference>
<protein>
    <recommendedName>
        <fullName evidence="5">SH3 domain-containing protein</fullName>
    </recommendedName>
</protein>
<name>A0ABS1TXB0_9PROT</name>
<dbReference type="EMBL" id="JAETWB010000001">
    <property type="protein sequence ID" value="MBL6076495.1"/>
    <property type="molecule type" value="Genomic_DNA"/>
</dbReference>
<feature type="region of interest" description="Disordered" evidence="1">
    <location>
        <begin position="144"/>
        <end position="168"/>
    </location>
</feature>
<feature type="compositionally biased region" description="Pro residues" evidence="1">
    <location>
        <begin position="145"/>
        <end position="157"/>
    </location>
</feature>
<sequence>MSLRLPLAGPLALAALLAACAPQQQARQAAPGARLYANDLAGGAKTCTVPQAAVLSTGQQVETTMTVDNDGGWCGITVAQAGPKPFAYGTVQSRPQNGRVHIHTVGDNTRVDYIPNAAFGGTDSFAVQLKPGNATMRVAVNVSYTPPPAPPAPPAQPPRQSRTPARRR</sequence>
<evidence type="ECO:0000256" key="2">
    <source>
        <dbReference type="SAM" id="SignalP"/>
    </source>
</evidence>
<evidence type="ECO:0000313" key="3">
    <source>
        <dbReference type="EMBL" id="MBL6076495.1"/>
    </source>
</evidence>
<evidence type="ECO:0008006" key="5">
    <source>
        <dbReference type="Google" id="ProtNLM"/>
    </source>
</evidence>
<feature type="chain" id="PRO_5046463578" description="SH3 domain-containing protein" evidence="2">
    <location>
        <begin position="27"/>
        <end position="168"/>
    </location>
</feature>
<keyword evidence="2" id="KW-0732">Signal</keyword>
<dbReference type="RefSeq" id="WP_202829685.1">
    <property type="nucleotide sequence ID" value="NZ_JAETWB010000001.1"/>
</dbReference>
<organism evidence="3 4">
    <name type="scientific">Belnapia arida</name>
    <dbReference type="NCBI Taxonomy" id="2804533"/>
    <lineage>
        <taxon>Bacteria</taxon>
        <taxon>Pseudomonadati</taxon>
        <taxon>Pseudomonadota</taxon>
        <taxon>Alphaproteobacteria</taxon>
        <taxon>Acetobacterales</taxon>
        <taxon>Roseomonadaceae</taxon>
        <taxon>Belnapia</taxon>
    </lineage>
</organism>
<proteinExistence type="predicted"/>